<evidence type="ECO:0000259" key="5">
    <source>
        <dbReference type="PROSITE" id="PS51078"/>
    </source>
</evidence>
<evidence type="ECO:0000313" key="7">
    <source>
        <dbReference type="Proteomes" id="UP000265800"/>
    </source>
</evidence>
<dbReference type="PANTHER" id="PTHR30136:SF24">
    <property type="entry name" value="HTH-TYPE TRANSCRIPTIONAL REPRESSOR ALLR"/>
    <property type="match status" value="1"/>
</dbReference>
<dbReference type="InterPro" id="IPR036390">
    <property type="entry name" value="WH_DNA-bd_sf"/>
</dbReference>
<dbReference type="InterPro" id="IPR005471">
    <property type="entry name" value="Tscrpt_reg_IclR_N"/>
</dbReference>
<sequence>MKPDRSVPTLERPLYLLGFFSEERPYWGLSELARASGWSKATCLRSLRVLERYGMLVRENGRYRLGTRFLHLGTLVKAAYPARGVALPLMQALRDATGQSVQWVVRDGLEGVYLEVLEARVRVRLYIAPGRRAPLYAGASTRLLLAFAPEEVQKAVFSAERKVYTPATPVDPVRLRELLAQTRGTGFAASFGELEPHSAELAAPVRGPEGEVLAALSLAGAEALYREGRRLGEYLHALNRTALEVSRRLGFAGAWRADPEGFLASLAAKVP</sequence>
<dbReference type="InterPro" id="IPR014757">
    <property type="entry name" value="Tscrpt_reg_IclR_C"/>
</dbReference>
<dbReference type="Gene3D" id="1.10.10.10">
    <property type="entry name" value="Winged helix-like DNA-binding domain superfamily/Winged helix DNA-binding domain"/>
    <property type="match status" value="1"/>
</dbReference>
<dbReference type="GO" id="GO:0045892">
    <property type="term" value="P:negative regulation of DNA-templated transcription"/>
    <property type="evidence" value="ECO:0007669"/>
    <property type="project" value="TreeGrafter"/>
</dbReference>
<feature type="domain" description="IclR-ED" evidence="5">
    <location>
        <begin position="68"/>
        <end position="251"/>
    </location>
</feature>
<dbReference type="AlphaFoldDB" id="A0A399EYF3"/>
<dbReference type="GO" id="GO:0003677">
    <property type="term" value="F:DNA binding"/>
    <property type="evidence" value="ECO:0007669"/>
    <property type="project" value="UniProtKB-KW"/>
</dbReference>
<dbReference type="InterPro" id="IPR036388">
    <property type="entry name" value="WH-like_DNA-bd_sf"/>
</dbReference>
<dbReference type="Pfam" id="PF09339">
    <property type="entry name" value="HTH_IclR"/>
    <property type="match status" value="1"/>
</dbReference>
<dbReference type="InterPro" id="IPR050707">
    <property type="entry name" value="HTH_MetabolicPath_Reg"/>
</dbReference>
<dbReference type="Proteomes" id="UP000265800">
    <property type="component" value="Unassembled WGS sequence"/>
</dbReference>
<dbReference type="Gene3D" id="3.30.450.40">
    <property type="match status" value="1"/>
</dbReference>
<name>A0A399EYF3_9DEIN</name>
<proteinExistence type="predicted"/>
<dbReference type="InterPro" id="IPR029016">
    <property type="entry name" value="GAF-like_dom_sf"/>
</dbReference>
<dbReference type="PROSITE" id="PS51077">
    <property type="entry name" value="HTH_ICLR"/>
    <property type="match status" value="1"/>
</dbReference>
<keyword evidence="3" id="KW-0804">Transcription</keyword>
<keyword evidence="2" id="KW-0238">DNA-binding</keyword>
<dbReference type="OrthoDB" id="9791752at2"/>
<dbReference type="GO" id="GO:0003700">
    <property type="term" value="F:DNA-binding transcription factor activity"/>
    <property type="evidence" value="ECO:0007669"/>
    <property type="project" value="TreeGrafter"/>
</dbReference>
<comment type="caution">
    <text evidence="6">The sequence shown here is derived from an EMBL/GenBank/DDBJ whole genome shotgun (WGS) entry which is preliminary data.</text>
</comment>
<evidence type="ECO:0000256" key="2">
    <source>
        <dbReference type="ARBA" id="ARBA00023125"/>
    </source>
</evidence>
<dbReference type="SUPFAM" id="SSF46785">
    <property type="entry name" value="Winged helix' DNA-binding domain"/>
    <property type="match status" value="1"/>
</dbReference>
<reference evidence="6 7" key="1">
    <citation type="submission" date="2018-08" db="EMBL/GenBank/DDBJ databases">
        <title>Meiothermus luteus KCTC 52599 genome sequencing project.</title>
        <authorList>
            <person name="Da Costa M.S."/>
            <person name="Albuquerque L."/>
            <person name="Raposo P."/>
            <person name="Froufe H.J.C."/>
            <person name="Barroso C.S."/>
            <person name="Egas C."/>
        </authorList>
    </citation>
    <scope>NUCLEOTIDE SEQUENCE [LARGE SCALE GENOMIC DNA]</scope>
    <source>
        <strain evidence="6 7">KCTC 52599</strain>
    </source>
</reference>
<organism evidence="6 7">
    <name type="scientific">Meiothermus luteus</name>
    <dbReference type="NCBI Taxonomy" id="2026184"/>
    <lineage>
        <taxon>Bacteria</taxon>
        <taxon>Thermotogati</taxon>
        <taxon>Deinococcota</taxon>
        <taxon>Deinococci</taxon>
        <taxon>Thermales</taxon>
        <taxon>Thermaceae</taxon>
        <taxon>Meiothermus</taxon>
    </lineage>
</organism>
<keyword evidence="7" id="KW-1185">Reference proteome</keyword>
<keyword evidence="1" id="KW-0805">Transcription regulation</keyword>
<dbReference type="SUPFAM" id="SSF55781">
    <property type="entry name" value="GAF domain-like"/>
    <property type="match status" value="1"/>
</dbReference>
<dbReference type="RefSeq" id="WP_119359143.1">
    <property type="nucleotide sequence ID" value="NZ_QWKZ01000008.1"/>
</dbReference>
<evidence type="ECO:0000256" key="1">
    <source>
        <dbReference type="ARBA" id="ARBA00023015"/>
    </source>
</evidence>
<dbReference type="PANTHER" id="PTHR30136">
    <property type="entry name" value="HELIX-TURN-HELIX TRANSCRIPTIONAL REGULATOR, ICLR FAMILY"/>
    <property type="match status" value="1"/>
</dbReference>
<accession>A0A399EYF3</accession>
<protein>
    <submittedName>
        <fullName evidence="6">HTH-type transcriptional regulator KipR</fullName>
    </submittedName>
</protein>
<dbReference type="Pfam" id="PF01614">
    <property type="entry name" value="IclR_C"/>
    <property type="match status" value="1"/>
</dbReference>
<evidence type="ECO:0000256" key="3">
    <source>
        <dbReference type="ARBA" id="ARBA00023163"/>
    </source>
</evidence>
<evidence type="ECO:0000259" key="4">
    <source>
        <dbReference type="PROSITE" id="PS51077"/>
    </source>
</evidence>
<dbReference type="EMBL" id="QWKZ01000008">
    <property type="protein sequence ID" value="RIH89048.1"/>
    <property type="molecule type" value="Genomic_DNA"/>
</dbReference>
<dbReference type="PROSITE" id="PS51078">
    <property type="entry name" value="ICLR_ED"/>
    <property type="match status" value="1"/>
</dbReference>
<gene>
    <name evidence="6" type="primary">kipR</name>
    <name evidence="6" type="ORF">Mlute_00457</name>
</gene>
<evidence type="ECO:0000313" key="6">
    <source>
        <dbReference type="EMBL" id="RIH89048.1"/>
    </source>
</evidence>
<feature type="domain" description="HTH iclR-type" evidence="4">
    <location>
        <begin position="7"/>
        <end position="67"/>
    </location>
</feature>
<dbReference type="SMART" id="SM00346">
    <property type="entry name" value="HTH_ICLR"/>
    <property type="match status" value="1"/>
</dbReference>